<protein>
    <submittedName>
        <fullName evidence="2">Uncharacterized protein</fullName>
    </submittedName>
</protein>
<dbReference type="EMBL" id="CAHIKZ030002952">
    <property type="protein sequence ID" value="CAE1294382.1"/>
    <property type="molecule type" value="Genomic_DNA"/>
</dbReference>
<gene>
    <name evidence="2" type="ORF">SPHA_50351</name>
</gene>
<evidence type="ECO:0000256" key="1">
    <source>
        <dbReference type="SAM" id="Phobius"/>
    </source>
</evidence>
<feature type="transmembrane region" description="Helical" evidence="1">
    <location>
        <begin position="301"/>
        <end position="328"/>
    </location>
</feature>
<organism evidence="2 3">
    <name type="scientific">Acanthosepion pharaonis</name>
    <name type="common">Pharaoh cuttlefish</name>
    <name type="synonym">Sepia pharaonis</name>
    <dbReference type="NCBI Taxonomy" id="158019"/>
    <lineage>
        <taxon>Eukaryota</taxon>
        <taxon>Metazoa</taxon>
        <taxon>Spiralia</taxon>
        <taxon>Lophotrochozoa</taxon>
        <taxon>Mollusca</taxon>
        <taxon>Cephalopoda</taxon>
        <taxon>Coleoidea</taxon>
        <taxon>Decapodiformes</taxon>
        <taxon>Sepiida</taxon>
        <taxon>Sepiina</taxon>
        <taxon>Sepiidae</taxon>
        <taxon>Acanthosepion</taxon>
    </lineage>
</organism>
<dbReference type="AlphaFoldDB" id="A0A812DCD1"/>
<keyword evidence="1" id="KW-1133">Transmembrane helix</keyword>
<keyword evidence="3" id="KW-1185">Reference proteome</keyword>
<feature type="transmembrane region" description="Helical" evidence="1">
    <location>
        <begin position="269"/>
        <end position="289"/>
    </location>
</feature>
<feature type="transmembrane region" description="Helical" evidence="1">
    <location>
        <begin position="145"/>
        <end position="164"/>
    </location>
</feature>
<reference evidence="2" key="1">
    <citation type="submission" date="2021-01" db="EMBL/GenBank/DDBJ databases">
        <authorList>
            <person name="Li R."/>
            <person name="Bekaert M."/>
        </authorList>
    </citation>
    <scope>NUCLEOTIDE SEQUENCE</scope>
    <source>
        <strain evidence="2">Farmed</strain>
    </source>
</reference>
<feature type="transmembrane region" description="Helical" evidence="1">
    <location>
        <begin position="243"/>
        <end position="263"/>
    </location>
</feature>
<evidence type="ECO:0000313" key="3">
    <source>
        <dbReference type="Proteomes" id="UP000597762"/>
    </source>
</evidence>
<feature type="transmembrane region" description="Helical" evidence="1">
    <location>
        <begin position="16"/>
        <end position="44"/>
    </location>
</feature>
<feature type="transmembrane region" description="Helical" evidence="1">
    <location>
        <begin position="64"/>
        <end position="89"/>
    </location>
</feature>
<keyword evidence="1" id="KW-0812">Transmembrane</keyword>
<proteinExistence type="predicted"/>
<evidence type="ECO:0000313" key="2">
    <source>
        <dbReference type="EMBL" id="CAE1294382.1"/>
    </source>
</evidence>
<accession>A0A812DCD1</accession>
<feature type="transmembrane region" description="Helical" evidence="1">
    <location>
        <begin position="96"/>
        <end position="125"/>
    </location>
</feature>
<comment type="caution">
    <text evidence="2">The sequence shown here is derived from an EMBL/GenBank/DDBJ whole genome shotgun (WGS) entry which is preliminary data.</text>
</comment>
<name>A0A812DCD1_ACAPH</name>
<sequence>MENNYLHFQLDCYHSLFFFYPLLLCSSLLHLSLFVYISLLSYFLPFPTSSFTPFFFQNLPLPPFTHDCFLSTLLSLFLSLSKSFVSFFLSTSYKQFFFFLLTTYFLLLVVVPLSTFFPSSTFLLLPYITITPLLSLHIFSHYQPLLSLSFLFPIYLTFSIYLLFKLNIFTTNSYIKFSLFSFSHSLSLKFASYSSASSLFSSYYLSRSPSSFSNILSSCPSFLLLQSIILLDQTCFSKYDIYLSLNSLHSFSYLLTFLFPFFFHHSLSLLNLLFPLFSLFFQLFNLIFLSSFFHLPFSLSLLFFPYLIVLVYFASSFSLSVYLFRFFFILPPFYPV</sequence>
<dbReference type="Proteomes" id="UP000597762">
    <property type="component" value="Unassembled WGS sequence"/>
</dbReference>
<keyword evidence="1" id="KW-0472">Membrane</keyword>